<dbReference type="AlphaFoldDB" id="A0A3S8UD95"/>
<dbReference type="EMBL" id="CP034338">
    <property type="protein sequence ID" value="AZL66301.1"/>
    <property type="molecule type" value="Genomic_DNA"/>
</dbReference>
<dbReference type="KEGG" id="pory:EJA05_00485"/>
<name>A0A3S8UD95_9PSED</name>
<proteinExistence type="predicted"/>
<gene>
    <name evidence="1" type="ORF">EJA05_00485</name>
</gene>
<dbReference type="OrthoDB" id="7032810at2"/>
<evidence type="ECO:0000313" key="1">
    <source>
        <dbReference type="EMBL" id="AZL66301.1"/>
    </source>
</evidence>
<accession>A0A3S8UD95</accession>
<dbReference type="Proteomes" id="UP000268230">
    <property type="component" value="Chromosome"/>
</dbReference>
<reference evidence="1 2" key="1">
    <citation type="submission" date="2018-12" db="EMBL/GenBank/DDBJ databases">
        <authorList>
            <person name="Li S."/>
            <person name="Yang R."/>
            <person name="Chen G."/>
            <person name="Zou L."/>
            <person name="Zhang C."/>
            <person name="Chen Y."/>
            <person name="Liu Z."/>
            <person name="Li Y."/>
            <person name="Yan Y."/>
            <person name="Huang M."/>
            <person name="Chen T."/>
        </authorList>
    </citation>
    <scope>NUCLEOTIDE SEQUENCE [LARGE SCALE GENOMIC DNA]</scope>
    <source>
        <strain evidence="1 2">1257</strain>
    </source>
</reference>
<organism evidence="1 2">
    <name type="scientific">Pseudomonas entomophila</name>
    <dbReference type="NCBI Taxonomy" id="312306"/>
    <lineage>
        <taxon>Bacteria</taxon>
        <taxon>Pseudomonadati</taxon>
        <taxon>Pseudomonadota</taxon>
        <taxon>Gammaproteobacteria</taxon>
        <taxon>Pseudomonadales</taxon>
        <taxon>Pseudomonadaceae</taxon>
        <taxon>Pseudomonas</taxon>
    </lineage>
</organism>
<evidence type="ECO:0000313" key="2">
    <source>
        <dbReference type="Proteomes" id="UP000268230"/>
    </source>
</evidence>
<sequence>MIPREKCPNDSVIGTAPVGAGLPAKQALRCMAPALPVFAGKPAPTGDSVNPQNAKKPRQVGAFGFSAKAYWLTVLPATTASVLPLSSTSDL</sequence>
<protein>
    <submittedName>
        <fullName evidence="1">Uncharacterized protein</fullName>
    </submittedName>
</protein>